<dbReference type="InterPro" id="IPR039386">
    <property type="entry name" value="Homoaconitase_swivel"/>
</dbReference>
<keyword evidence="14 17" id="KW-0456">Lyase</keyword>
<evidence type="ECO:0000256" key="15">
    <source>
        <dbReference type="ARBA" id="ARBA00029338"/>
    </source>
</evidence>
<dbReference type="OMA" id="LCDADNI"/>
<dbReference type="STRING" id="1392255.A0A2I1CHP4"/>
<evidence type="ECO:0000256" key="9">
    <source>
        <dbReference type="ARBA" id="ARBA00022946"/>
    </source>
</evidence>
<dbReference type="PRINTS" id="PR00415">
    <property type="entry name" value="ACONITASE"/>
</dbReference>
<evidence type="ECO:0000256" key="2">
    <source>
        <dbReference type="ARBA" id="ARBA00004173"/>
    </source>
</evidence>
<feature type="domain" description="Aconitase A/isopropylmalate dehydratase small subunit swivel" evidence="19">
    <location>
        <begin position="523"/>
        <end position="611"/>
    </location>
</feature>
<evidence type="ECO:0000256" key="6">
    <source>
        <dbReference type="ARBA" id="ARBA00021560"/>
    </source>
</evidence>
<feature type="domain" description="Aconitase/3-isopropylmalate dehydratase large subunit alpha/beta/alpha" evidence="18">
    <location>
        <begin position="40"/>
        <end position="457"/>
    </location>
</feature>
<keyword evidence="9 17" id="KW-0809">Transit peptide</keyword>
<dbReference type="GeneID" id="36533995"/>
<evidence type="ECO:0000256" key="13">
    <source>
        <dbReference type="ARBA" id="ARBA00023154"/>
    </source>
</evidence>
<dbReference type="SUPFAM" id="SSF53732">
    <property type="entry name" value="Aconitase iron-sulfur domain"/>
    <property type="match status" value="1"/>
</dbReference>
<evidence type="ECO:0000256" key="11">
    <source>
        <dbReference type="ARBA" id="ARBA00023014"/>
    </source>
</evidence>
<evidence type="ECO:0000259" key="18">
    <source>
        <dbReference type="Pfam" id="PF00330"/>
    </source>
</evidence>
<dbReference type="Proteomes" id="UP000234474">
    <property type="component" value="Unassembled WGS sequence"/>
</dbReference>
<comment type="catalytic activity">
    <reaction evidence="15 17">
        <text>(2R,3S)-homoisocitrate = cis-homoaconitate + H2O</text>
        <dbReference type="Rhea" id="RHEA:15485"/>
        <dbReference type="ChEBI" id="CHEBI:15377"/>
        <dbReference type="ChEBI" id="CHEBI:15404"/>
        <dbReference type="ChEBI" id="CHEBI:58174"/>
        <dbReference type="EC" id="4.2.1.36"/>
    </reaction>
</comment>
<comment type="subcellular location">
    <subcellularLocation>
        <location evidence="2 17">Mitochondrion</location>
    </subcellularLocation>
</comment>
<dbReference type="RefSeq" id="XP_024685746.1">
    <property type="nucleotide sequence ID" value="XM_024826670.1"/>
</dbReference>
<keyword evidence="12 17" id="KW-0496">Mitochondrion</keyword>
<dbReference type="GO" id="GO:0046872">
    <property type="term" value="F:metal ion binding"/>
    <property type="evidence" value="ECO:0007669"/>
    <property type="project" value="UniProtKB-UniRule"/>
</dbReference>
<dbReference type="Gene3D" id="3.30.499.10">
    <property type="entry name" value="Aconitase, domain 3"/>
    <property type="match status" value="2"/>
</dbReference>
<comment type="caution">
    <text evidence="20">The sequence shown here is derived from an EMBL/GenBank/DDBJ whole genome shotgun (WGS) entry which is preliminary data.</text>
</comment>
<dbReference type="CDD" id="cd01674">
    <property type="entry name" value="Homoaconitase_Swivel"/>
    <property type="match status" value="1"/>
</dbReference>
<evidence type="ECO:0000256" key="7">
    <source>
        <dbReference type="ARBA" id="ARBA00022605"/>
    </source>
</evidence>
<dbReference type="NCBIfam" id="TIGR00139">
    <property type="entry name" value="h_aconitase"/>
    <property type="match status" value="1"/>
</dbReference>
<dbReference type="InterPro" id="IPR036008">
    <property type="entry name" value="Aconitase_4Fe-4S_dom"/>
</dbReference>
<keyword evidence="8 17" id="KW-0479">Metal-binding</keyword>
<dbReference type="InterPro" id="IPR015928">
    <property type="entry name" value="Aconitase/3IPM_dehydase_swvl"/>
</dbReference>
<dbReference type="VEuPathDB" id="FungiDB:P174DRAFT_438955"/>
<protein>
    <recommendedName>
        <fullName evidence="6 17">Homoaconitase, mitochondrial</fullName>
        <ecNumber evidence="5 17">4.2.1.36</ecNumber>
    </recommendedName>
    <alternativeName>
        <fullName evidence="16 17">Homoaconitate hydratase</fullName>
    </alternativeName>
</protein>
<dbReference type="AlphaFoldDB" id="A0A2I1CHP4"/>
<dbReference type="InterPro" id="IPR018136">
    <property type="entry name" value="Aconitase_4Fe-4S_BS"/>
</dbReference>
<evidence type="ECO:0000256" key="17">
    <source>
        <dbReference type="RuleBase" id="RU362038"/>
    </source>
</evidence>
<comment type="pathway">
    <text evidence="3 17">Amino-acid biosynthesis; L-lysine biosynthesis via AAA pathway; L-alpha-aminoadipate from 2-oxoglutarate: step 3/5.</text>
</comment>
<dbReference type="FunFam" id="3.30.499.10:FF:000013">
    <property type="entry name" value="Homoaconitase, mitochondrial"/>
    <property type="match status" value="1"/>
</dbReference>
<reference evidence="21" key="1">
    <citation type="journal article" date="2018" name="Proc. Natl. Acad. Sci. U.S.A.">
        <title>Linking secondary metabolites to gene clusters through genome sequencing of six diverse Aspergillus species.</title>
        <authorList>
            <person name="Kaerboelling I."/>
            <person name="Vesth T.C."/>
            <person name="Frisvad J.C."/>
            <person name="Nybo J.L."/>
            <person name="Theobald S."/>
            <person name="Kuo A."/>
            <person name="Bowyer P."/>
            <person name="Matsuda Y."/>
            <person name="Mondo S."/>
            <person name="Lyhne E.K."/>
            <person name="Kogle M.E."/>
            <person name="Clum A."/>
            <person name="Lipzen A."/>
            <person name="Salamov A."/>
            <person name="Ngan C.Y."/>
            <person name="Daum C."/>
            <person name="Chiniquy J."/>
            <person name="Barry K."/>
            <person name="LaButti K."/>
            <person name="Haridas S."/>
            <person name="Simmons B.A."/>
            <person name="Magnuson J.K."/>
            <person name="Mortensen U.H."/>
            <person name="Larsen T.O."/>
            <person name="Grigoriev I.V."/>
            <person name="Baker S.E."/>
            <person name="Andersen M.R."/>
        </authorList>
    </citation>
    <scope>NUCLEOTIDE SEQUENCE [LARGE SCALE GENOMIC DNA]</scope>
    <source>
        <strain evidence="21">IBT 16806</strain>
    </source>
</reference>
<dbReference type="InterPro" id="IPR001030">
    <property type="entry name" value="Acoase/IPM_deHydtase_lsu_aba"/>
</dbReference>
<dbReference type="EMBL" id="MSZS01000002">
    <property type="protein sequence ID" value="PKX97151.1"/>
    <property type="molecule type" value="Genomic_DNA"/>
</dbReference>
<sequence>MFKRTGSLLLRCRASRAPTLTEKIVQAYSLGLAEGQYVKAGDYVMLSPHRCMTHDNSWPTALKFMAIGASKVHNPDQIVMTLDHDVQNKSEKNLKKYESIEKFANQHGIDFYPAGHGVGHQIMIEEGYAFPGTVTVASDSHSNMYGGVGCLGTPMVRTDAATIWATGRTWWKVPPIAKVQFTGTLPEGVTGKDVIVALSGLFNKDEVLNYAIEFTGSEETMKSLSVDTRLTIANMTTEWGALTGLFPIDSTLEQWLRRRAATAPRTETARRFAEERINELFANPTVADRGAKYAKYLYLDLSTLSPYVSGPNSVKVATPIDELEKQKLKIDKAYLVSCTNSRASDIAAAAKVFKDAVARTGGPVKVADGVEFYVAAASKAEQKIAEEAGDWQALIDAGAIPLPAGCAVCIGLGAGLLKEGEVGISASNRNFKGRMGSPDAKAYLASPEVVAASALNGAISGPGIYKRPEDWAGVSIGEGEVVESGTRIDTTLEAMEKFIGQLDSMIESSSKAVMPEESTGSGAAEVDIVPGFPEKIEGEILFLDADNISTDGIYPGKYTYQDDVTKDKMAQVCMENYDPAFTGIARAGDIFVSGFNFGCGSSREQAATSILAKQLPSRNAVNNALPLLEMPRLVERLREAFGNEKQPTRRTGWTFTWNVRTSQVTVQEGPGGETWSQSVPAFPPNLQDIIAQGGLEKWVKKEISKA</sequence>
<dbReference type="EC" id="4.2.1.36" evidence="5 17"/>
<evidence type="ECO:0000256" key="3">
    <source>
        <dbReference type="ARBA" id="ARBA00005106"/>
    </source>
</evidence>
<proteinExistence type="inferred from homology"/>
<dbReference type="PROSITE" id="PS00450">
    <property type="entry name" value="ACONITASE_1"/>
    <property type="match status" value="1"/>
</dbReference>
<evidence type="ECO:0000256" key="12">
    <source>
        <dbReference type="ARBA" id="ARBA00023128"/>
    </source>
</evidence>
<comment type="cofactor">
    <cofactor evidence="17">
        <name>[4Fe-4S] cluster</name>
        <dbReference type="ChEBI" id="CHEBI:49883"/>
    </cofactor>
    <text evidence="17">Binds 1 [4Fe-4S] cluster per subunit.</text>
</comment>
<keyword evidence="21" id="KW-1185">Reference proteome</keyword>
<keyword evidence="10 17" id="KW-0408">Iron</keyword>
<keyword evidence="11 17" id="KW-0411">Iron-sulfur</keyword>
<dbReference type="PANTHER" id="PTHR43822:SF2">
    <property type="entry name" value="HOMOACONITASE, MITOCHONDRIAL"/>
    <property type="match status" value="1"/>
</dbReference>
<dbReference type="InterPro" id="IPR000573">
    <property type="entry name" value="AconitaseA/IPMdHydase_ssu_swvl"/>
</dbReference>
<organism evidence="20 21">
    <name type="scientific">Aspergillus novofumigatus (strain IBT 16806)</name>
    <dbReference type="NCBI Taxonomy" id="1392255"/>
    <lineage>
        <taxon>Eukaryota</taxon>
        <taxon>Fungi</taxon>
        <taxon>Dikarya</taxon>
        <taxon>Ascomycota</taxon>
        <taxon>Pezizomycotina</taxon>
        <taxon>Eurotiomycetes</taxon>
        <taxon>Eurotiomycetidae</taxon>
        <taxon>Eurotiales</taxon>
        <taxon>Aspergillaceae</taxon>
        <taxon>Aspergillus</taxon>
        <taxon>Aspergillus subgen. Fumigati</taxon>
    </lineage>
</organism>
<dbReference type="GO" id="GO:0004409">
    <property type="term" value="F:homoaconitate hydratase activity"/>
    <property type="evidence" value="ECO:0007669"/>
    <property type="project" value="UniProtKB-UniRule"/>
</dbReference>
<evidence type="ECO:0000256" key="5">
    <source>
        <dbReference type="ARBA" id="ARBA00012022"/>
    </source>
</evidence>
<evidence type="ECO:0000256" key="14">
    <source>
        <dbReference type="ARBA" id="ARBA00023239"/>
    </source>
</evidence>
<dbReference type="Pfam" id="PF00694">
    <property type="entry name" value="Aconitase_C"/>
    <property type="match status" value="1"/>
</dbReference>
<dbReference type="InterPro" id="IPR015931">
    <property type="entry name" value="Acnase/IPM_dHydase_lsu_aba_1/3"/>
</dbReference>
<evidence type="ECO:0000256" key="10">
    <source>
        <dbReference type="ARBA" id="ARBA00023004"/>
    </source>
</evidence>
<dbReference type="FunFam" id="3.30.499.10:FF:000016">
    <property type="entry name" value="Homoaconitase, mitochondrial"/>
    <property type="match status" value="1"/>
</dbReference>
<dbReference type="Pfam" id="PF00330">
    <property type="entry name" value="Aconitase"/>
    <property type="match status" value="1"/>
</dbReference>
<evidence type="ECO:0000313" key="21">
    <source>
        <dbReference type="Proteomes" id="UP000234474"/>
    </source>
</evidence>
<dbReference type="UniPathway" id="UPA00033">
    <property type="reaction ID" value="UER01027"/>
</dbReference>
<evidence type="ECO:0000256" key="16">
    <source>
        <dbReference type="ARBA" id="ARBA00032706"/>
    </source>
</evidence>
<dbReference type="PANTHER" id="PTHR43822">
    <property type="entry name" value="HOMOACONITASE, MITOCHONDRIAL-RELATED"/>
    <property type="match status" value="1"/>
</dbReference>
<dbReference type="GO" id="GO:0005739">
    <property type="term" value="C:mitochondrion"/>
    <property type="evidence" value="ECO:0007669"/>
    <property type="project" value="UniProtKB-SubCell"/>
</dbReference>
<dbReference type="Gene3D" id="3.20.19.10">
    <property type="entry name" value="Aconitase, domain 4"/>
    <property type="match status" value="1"/>
</dbReference>
<comment type="function">
    <text evidence="1 17">Catalyzes the reversible hydration of cis-homoaconitate to (2R,3S)-homoisocitrate, a step in the alpha-aminoadipate pathway for lysine biosynthesis.</text>
</comment>
<name>A0A2I1CHP4_ASPN1</name>
<accession>A0A2I1CHP4</accession>
<evidence type="ECO:0000256" key="1">
    <source>
        <dbReference type="ARBA" id="ARBA00003422"/>
    </source>
</evidence>
<keyword evidence="7 17" id="KW-0028">Amino-acid biosynthesis</keyword>
<gene>
    <name evidence="20" type="ORF">P174DRAFT_438955</name>
</gene>
<dbReference type="SUPFAM" id="SSF52016">
    <property type="entry name" value="LeuD/IlvD-like"/>
    <property type="match status" value="1"/>
</dbReference>
<comment type="similarity">
    <text evidence="4 17">Belongs to the aconitase/IPM isomerase family.</text>
</comment>
<dbReference type="InterPro" id="IPR050067">
    <property type="entry name" value="IPM_dehydratase_rel_enz"/>
</dbReference>
<dbReference type="OrthoDB" id="10262323at2759"/>
<evidence type="ECO:0000256" key="4">
    <source>
        <dbReference type="ARBA" id="ARBA00007185"/>
    </source>
</evidence>
<evidence type="ECO:0000256" key="8">
    <source>
        <dbReference type="ARBA" id="ARBA00022723"/>
    </source>
</evidence>
<dbReference type="GO" id="GO:0051539">
    <property type="term" value="F:4 iron, 4 sulfur cluster binding"/>
    <property type="evidence" value="ECO:0007669"/>
    <property type="project" value="UniProtKB-UniRule"/>
</dbReference>
<evidence type="ECO:0000259" key="19">
    <source>
        <dbReference type="Pfam" id="PF00694"/>
    </source>
</evidence>
<dbReference type="GO" id="GO:0019878">
    <property type="term" value="P:lysine biosynthetic process via aminoadipic acid"/>
    <property type="evidence" value="ECO:0007669"/>
    <property type="project" value="UniProtKB-UniRule"/>
</dbReference>
<evidence type="ECO:0000313" key="20">
    <source>
        <dbReference type="EMBL" id="PKX97151.1"/>
    </source>
</evidence>
<dbReference type="InterPro" id="IPR004418">
    <property type="entry name" value="Homoaconitase_mito"/>
</dbReference>
<keyword evidence="13 17" id="KW-0457">Lysine biosynthesis</keyword>